<feature type="domain" description="Fungal lipase-type" evidence="1">
    <location>
        <begin position="81"/>
        <end position="208"/>
    </location>
</feature>
<sequence length="387" mass="41909">MAALPPTLAAELAESVYGIMTPGSTGTYRFDRSPALDKRFQFDLSSGPIKAETGGFLGFYQKTTGFALIGHGKDRHKGEHVVAVRGTKLGQDWLTNGNVGLATSHNNSPVHSGFNQTFSSMKPTLEKRLGRQVTGGGTVHCVGHSLGGAMASLIADWVKARFNCTVNLYTFGAPRVGLDGYATKSTFAIDAHYRCTHGADPVPMVPLWPFIHAPNQGGGEYRLDGGQGISVGAHMMGVDAAPGYRNTAQGDDWGALKRRSTNFLNQPVRLKYEQRHQASFTTYWAEKINAALITLLKDAGYYNAVVAQAAIGTTLTFYDMLSRALEKVAKASEQFASQTAGLLGHMLVFAGHAAKAVVDLSYQFIRWVFDKVLSALYRKVRQAIEVI</sequence>
<name>A0A4R7K1X2_9GAMM</name>
<dbReference type="Proteomes" id="UP000295830">
    <property type="component" value="Unassembled WGS sequence"/>
</dbReference>
<dbReference type="EMBL" id="SOAX01000001">
    <property type="protein sequence ID" value="TDT44364.1"/>
    <property type="molecule type" value="Genomic_DNA"/>
</dbReference>
<keyword evidence="3" id="KW-1185">Reference proteome</keyword>
<dbReference type="InterPro" id="IPR029058">
    <property type="entry name" value="AB_hydrolase_fold"/>
</dbReference>
<dbReference type="Pfam" id="PF01764">
    <property type="entry name" value="Lipase_3"/>
    <property type="match status" value="1"/>
</dbReference>
<dbReference type="PANTHER" id="PTHR45856">
    <property type="entry name" value="ALPHA/BETA-HYDROLASES SUPERFAMILY PROTEIN"/>
    <property type="match status" value="1"/>
</dbReference>
<protein>
    <submittedName>
        <fullName evidence="2">Lipase (Class 3)</fullName>
    </submittedName>
</protein>
<dbReference type="SUPFAM" id="SSF53474">
    <property type="entry name" value="alpha/beta-Hydrolases"/>
    <property type="match status" value="1"/>
</dbReference>
<dbReference type="InterPro" id="IPR051218">
    <property type="entry name" value="Sec_MonoDiacylglyc_Lipase"/>
</dbReference>
<dbReference type="Gene3D" id="3.40.50.1820">
    <property type="entry name" value="alpha/beta hydrolase"/>
    <property type="match status" value="1"/>
</dbReference>
<dbReference type="OrthoDB" id="5522031at2"/>
<proteinExistence type="predicted"/>
<evidence type="ECO:0000313" key="2">
    <source>
        <dbReference type="EMBL" id="TDT44364.1"/>
    </source>
</evidence>
<gene>
    <name evidence="2" type="ORF">DES49_0466</name>
</gene>
<dbReference type="RefSeq" id="WP_133734750.1">
    <property type="nucleotide sequence ID" value="NZ_SOAX01000001.1"/>
</dbReference>
<reference evidence="2 3" key="1">
    <citation type="submission" date="2019-03" db="EMBL/GenBank/DDBJ databases">
        <title>Genomic Encyclopedia of Type Strains, Phase IV (KMG-IV): sequencing the most valuable type-strain genomes for metagenomic binning, comparative biology and taxonomic classification.</title>
        <authorList>
            <person name="Goeker M."/>
        </authorList>
    </citation>
    <scope>NUCLEOTIDE SEQUENCE [LARGE SCALE GENOMIC DNA]</scope>
    <source>
        <strain evidence="2 3">DSM 15505</strain>
    </source>
</reference>
<dbReference type="InterPro" id="IPR002921">
    <property type="entry name" value="Fungal_lipase-type"/>
</dbReference>
<evidence type="ECO:0000259" key="1">
    <source>
        <dbReference type="Pfam" id="PF01764"/>
    </source>
</evidence>
<accession>A0A4R7K1X2</accession>
<evidence type="ECO:0000313" key="3">
    <source>
        <dbReference type="Proteomes" id="UP000295830"/>
    </source>
</evidence>
<organism evidence="2 3">
    <name type="scientific">Halospina denitrificans</name>
    <dbReference type="NCBI Taxonomy" id="332522"/>
    <lineage>
        <taxon>Bacteria</taxon>
        <taxon>Pseudomonadati</taxon>
        <taxon>Pseudomonadota</taxon>
        <taxon>Gammaproteobacteria</taxon>
        <taxon>Halospina</taxon>
    </lineage>
</organism>
<dbReference type="GO" id="GO:0006629">
    <property type="term" value="P:lipid metabolic process"/>
    <property type="evidence" value="ECO:0007669"/>
    <property type="project" value="InterPro"/>
</dbReference>
<dbReference type="PANTHER" id="PTHR45856:SF24">
    <property type="entry name" value="FUNGAL LIPASE-LIKE DOMAIN-CONTAINING PROTEIN"/>
    <property type="match status" value="1"/>
</dbReference>
<comment type="caution">
    <text evidence="2">The sequence shown here is derived from an EMBL/GenBank/DDBJ whole genome shotgun (WGS) entry which is preliminary data.</text>
</comment>
<dbReference type="AlphaFoldDB" id="A0A4R7K1X2"/>
<dbReference type="CDD" id="cd00519">
    <property type="entry name" value="Lipase_3"/>
    <property type="match status" value="1"/>
</dbReference>